<reference evidence="2 3" key="1">
    <citation type="submission" date="2016-11" db="EMBL/GenBank/DDBJ databases">
        <authorList>
            <person name="Jaros S."/>
            <person name="Januszkiewicz K."/>
            <person name="Wedrychowicz H."/>
        </authorList>
    </citation>
    <scope>NUCLEOTIDE SEQUENCE [LARGE SCALE GENOMIC DNA]</scope>
    <source>
        <strain evidence="2 3">DSM 14214</strain>
    </source>
</reference>
<dbReference type="EMBL" id="FRAH01000008">
    <property type="protein sequence ID" value="SHJ87987.1"/>
    <property type="molecule type" value="Genomic_DNA"/>
</dbReference>
<dbReference type="AlphaFoldDB" id="A0A1M6MWY6"/>
<proteinExistence type="predicted"/>
<dbReference type="InterPro" id="IPR011335">
    <property type="entry name" value="Restrct_endonuc-II-like"/>
</dbReference>
<gene>
    <name evidence="2" type="ORF">SAMN02745138_00706</name>
</gene>
<dbReference type="PIRSF" id="PIRSF031853">
    <property type="entry name" value="UPC031853"/>
    <property type="match status" value="1"/>
</dbReference>
<evidence type="ECO:0000313" key="3">
    <source>
        <dbReference type="Proteomes" id="UP000183975"/>
    </source>
</evidence>
<dbReference type="OrthoDB" id="9781481at2"/>
<dbReference type="InterPro" id="IPR011856">
    <property type="entry name" value="tRNA_endonuc-like_dom_sf"/>
</dbReference>
<feature type="domain" description="Restriction endonuclease type IV Mrr" evidence="1">
    <location>
        <begin position="194"/>
        <end position="307"/>
    </location>
</feature>
<dbReference type="GO" id="GO:0004519">
    <property type="term" value="F:endonuclease activity"/>
    <property type="evidence" value="ECO:0007669"/>
    <property type="project" value="InterPro"/>
</dbReference>
<organism evidence="2 3">
    <name type="scientific">Anaerotignum lactatifermentans DSM 14214</name>
    <dbReference type="NCBI Taxonomy" id="1121323"/>
    <lineage>
        <taxon>Bacteria</taxon>
        <taxon>Bacillati</taxon>
        <taxon>Bacillota</taxon>
        <taxon>Clostridia</taxon>
        <taxon>Lachnospirales</taxon>
        <taxon>Anaerotignaceae</taxon>
        <taxon>Anaerotignum</taxon>
    </lineage>
</organism>
<dbReference type="GO" id="GO:0009307">
    <property type="term" value="P:DNA restriction-modification system"/>
    <property type="evidence" value="ECO:0007669"/>
    <property type="project" value="InterPro"/>
</dbReference>
<dbReference type="InterPro" id="IPR016984">
    <property type="entry name" value="UCP031853"/>
</dbReference>
<dbReference type="GO" id="GO:0003677">
    <property type="term" value="F:DNA binding"/>
    <property type="evidence" value="ECO:0007669"/>
    <property type="project" value="InterPro"/>
</dbReference>
<accession>A0A1M6MWY6</accession>
<name>A0A1M6MWY6_9FIRM</name>
<dbReference type="Proteomes" id="UP000183975">
    <property type="component" value="Unassembled WGS sequence"/>
</dbReference>
<dbReference type="Gene3D" id="3.40.1350.10">
    <property type="match status" value="1"/>
</dbReference>
<dbReference type="SUPFAM" id="SSF52980">
    <property type="entry name" value="Restriction endonuclease-like"/>
    <property type="match status" value="1"/>
</dbReference>
<protein>
    <submittedName>
        <fullName evidence="2">Restriction system protein</fullName>
    </submittedName>
</protein>
<dbReference type="Pfam" id="PF04471">
    <property type="entry name" value="Mrr_cat"/>
    <property type="match status" value="1"/>
</dbReference>
<evidence type="ECO:0000313" key="2">
    <source>
        <dbReference type="EMBL" id="SHJ87987.1"/>
    </source>
</evidence>
<sequence length="337" mass="38557">MPMWLCRAGRYGEFENKFLEDGRVYCTWDNLPESIMKFSTKQELQQYFVDNDPDVKVKTAMNWASQVWPFAHEMKKGEIIAMPSKIKPVIHFGKIVGDYEFLPNNDNPYYHAHQVDWFACDIPRTAFDQDILYSFGAFMTICRIKQEERIKAVINAHKQGKKVPPLMLRESRDEEESRDIENEALGVITNLIIQKTKGHGLAKIVDAILRAKGFTTYVSPAGPDKGVDILASAGTLGFGSPKICVQVKSTDAPVDRIVLDQLGGVMKNFGAEYGLLVSWSGFKSSVINETAKQFFEIRLWTHKEIIEEFLKYYDQMDDEIKELIPLKKIWVVNNDTQ</sequence>
<evidence type="ECO:0000259" key="1">
    <source>
        <dbReference type="Pfam" id="PF04471"/>
    </source>
</evidence>
<dbReference type="InterPro" id="IPR007560">
    <property type="entry name" value="Restrct_endonuc_IV_Mrr"/>
</dbReference>
<keyword evidence="3" id="KW-1185">Reference proteome</keyword>